<dbReference type="RefSeq" id="WP_267619793.1">
    <property type="nucleotide sequence ID" value="NZ_JAODIW010000004.1"/>
</dbReference>
<evidence type="ECO:0000313" key="3">
    <source>
        <dbReference type="Proteomes" id="UP001595921"/>
    </source>
</evidence>
<dbReference type="EMBL" id="JBHSDS010000007">
    <property type="protein sequence ID" value="MFC4358871.1"/>
    <property type="molecule type" value="Genomic_DNA"/>
</dbReference>
<dbReference type="AlphaFoldDB" id="A0ABD5PD85"/>
<name>A0ABD5PD85_9EURY</name>
<gene>
    <name evidence="2" type="ORF">ACFO0N_13055</name>
</gene>
<keyword evidence="3" id="KW-1185">Reference proteome</keyword>
<accession>A0ABD5PD85</accession>
<feature type="region of interest" description="Disordered" evidence="1">
    <location>
        <begin position="1"/>
        <end position="86"/>
    </location>
</feature>
<proteinExistence type="predicted"/>
<sequence>MSDESSAGHEGTVGHSRFDEDERERIRRFATLSRSDRRPDLLLPNTDDGERADGASPADDVSRAEDVSHVGDGGRLDDGGRRGRGS</sequence>
<reference evidence="2 3" key="1">
    <citation type="journal article" date="2019" name="Int. J. Syst. Evol. Microbiol.">
        <title>The Global Catalogue of Microorganisms (GCM) 10K type strain sequencing project: providing services to taxonomists for standard genome sequencing and annotation.</title>
        <authorList>
            <consortium name="The Broad Institute Genomics Platform"/>
            <consortium name="The Broad Institute Genome Sequencing Center for Infectious Disease"/>
            <person name="Wu L."/>
            <person name="Ma J."/>
        </authorList>
    </citation>
    <scope>NUCLEOTIDE SEQUENCE [LARGE SCALE GENOMIC DNA]</scope>
    <source>
        <strain evidence="2 3">CGMCC 1.12553</strain>
    </source>
</reference>
<comment type="caution">
    <text evidence="2">The sequence shown here is derived from an EMBL/GenBank/DDBJ whole genome shotgun (WGS) entry which is preliminary data.</text>
</comment>
<dbReference type="Proteomes" id="UP001595921">
    <property type="component" value="Unassembled WGS sequence"/>
</dbReference>
<evidence type="ECO:0000256" key="1">
    <source>
        <dbReference type="SAM" id="MobiDB-lite"/>
    </source>
</evidence>
<evidence type="ECO:0000313" key="2">
    <source>
        <dbReference type="EMBL" id="MFC4358871.1"/>
    </source>
</evidence>
<protein>
    <submittedName>
        <fullName evidence="2">Uncharacterized protein</fullName>
    </submittedName>
</protein>
<feature type="compositionally biased region" description="Basic and acidic residues" evidence="1">
    <location>
        <begin position="60"/>
        <end position="86"/>
    </location>
</feature>
<organism evidence="2 3">
    <name type="scientific">Halobium salinum</name>
    <dbReference type="NCBI Taxonomy" id="1364940"/>
    <lineage>
        <taxon>Archaea</taxon>
        <taxon>Methanobacteriati</taxon>
        <taxon>Methanobacteriota</taxon>
        <taxon>Stenosarchaea group</taxon>
        <taxon>Halobacteria</taxon>
        <taxon>Halobacteriales</taxon>
        <taxon>Haloferacaceae</taxon>
        <taxon>Halobium</taxon>
    </lineage>
</organism>
<feature type="compositionally biased region" description="Basic and acidic residues" evidence="1">
    <location>
        <begin position="16"/>
        <end position="27"/>
    </location>
</feature>